<feature type="domain" description="P-type ATPase N-terminal" evidence="18">
    <location>
        <begin position="268"/>
        <end position="319"/>
    </location>
</feature>
<sequence>MSESGMQVVCEEIEKKGSLYVFPGPAPISISPRVPPLNQSSPIATTITTSGLSWYKGGLGEVVGVDEEDTEFGKRRKRPQSVKGHKRSVSHGGVLATSSTGWQTTLGSQTNSSTTGVPISTMTTSTTTTTKSAITTTTTTAASGRPSALKKPGHQRAFSQGQVVDVQGHPVTVHSRVGSKTDFILPPGHRDVPRITTARTPSYRGHSRQASRSESIYTIRRSAAPPWWRRIWAYYFGSSPEQPKLRTIIPNHLVPPKTPPKQHPNGTIDNRVRTTKYTPLTFLPRNLLEQFHRVANIYFIFIVFLNWWPEINAFGKEISIIPVMFVLGVTAIKDFFEDRRRFASDRRVNNSTCRVYCSDVNRYAKIPWKDVKVGDLIHLSNNEIVPADLLLLRSSDPQGFALLDTCNLDGETNLKQRQVVRGFLDIQDTFQPSKFRSVVEVDQPSTKIYRFYGAVVHPNGTRVPVTTENLLLRECLLKNTDFIEGIVVYAGHETKAMLNNGGPRYKRSRLERQMNLDIIWCVLILIVLCIVGAVGCKLWLSTFKTTTSVPFLPDFSNSNYEGILTFLTFVIILQVMIPLSLYVTMEMAKVGQVYHIGHDTELHDPETGRKAECRALNITEELGQIQYVFSDKTGTLTENKMIFRRCIVGGQDYAHLGEDVDIMACTRLKEDLLIGNARHRLQEFLIMLAICNTVVVNTQPHHDIMNSSGVIEEPQKNGVAPMRYTRISESENSTPARSSTDNNNTPILEPLSVSVENSRPKISRPRLLNVPAMPSLNIGLLKKYSPNGNRSSPDERQNTSINSETTIITPPPIYEAESPDELALVISVIAYDVKLIKRTARSAVISLPDKSTLAFEVLHVLPFDSNRKCMSIVVKYPNTDEIVLYSKGADSTVLSSLSSYDEESISHVKIRQQLHSYGRQGLRTLVMARRSLTKIEYDTWMEKHNEAELSFENRDRKIRESYSSLESHLTLLGATGIEDKLQEGVPEAMAALIDAGIVVWVLTGDKPETAVNIAYSAKLFSPAMQLLKLQAKTKSAAESLIHNFLETIENETSGGIDNDLQNNSSHSPGNINSVDRIAHRIGSPWQRPRALVVDGKTLTFILDSRSGLTAPFLKLTQNCSSVLACRATPLQKAYIVRVVKEKLGMRTLAIGDGANDVSMIQTADVGVGVSGREGTQAVMASDFAIARFPMLARLLLLHGHWCYDRLARMILYFFYKNAMFVFLIFWYQLYCGFSGGVMIDQVYLMLYNLLFTSLPPLVIGIYDRVASSKLLLESPELYSRGRLASVYKPHSFWITMADALYQSIIVFFVNEAAYYDSVVDIWEFGTTITTSCIAVMLLHAAMEFRSWTILHVLTIIGSLMIFFGFCLLYSFACVNCMGLPGSYYVMPVAMSRQVYWLTVLLASVLAVLPRFVYKTVKNTVAPDMLQQAKLRNRMKQKVMQNNIGRNMTNGENRLVANWSRSTEHATIRWRASIYKLVWMDLALFLTIYYSLSALYRFLLNNSQKRTFEAVVAYCNEYSDLIPLSFVLGFYVSIVMTRWWNQYICIPWPDSIAVFVSATIHGNDERGRLMRRTIVRYVCVCLTLVLANVSPRVKKRFPTLDHFVEAGLLLENERVIFESLNSKFPKPSKHWLPIVWASSIVTRARKEGRIRDDFAVKTLIDELNKFRGNCGRLIHYDTISVPLVYTQVVTLATYTYFLTSVMGRQWVEQTASGNPEQAAKIPSKIDLYFPVFTTLQFFFYMGWLKVAETLINPFGEDDDDFEVNWIVDRNLQVKLIRDQYDEISFPVELPYTAAAEPFREEHPVASTAVRIDEMINAGSYGEKFRNDIADDAASGIHFMAGGKLSRSASRVSARDRALNTGSTASNIGGSLPRVNSITSFVKRIFTKDDRPDGNKTPGRIPNSSSSASLQNRYGGAGGSMRIGVIEEVDEQMTMTSIRPEHRPHVASIFPTGPPIPSAPVDVPRKMYRNGDILSTSAPAGPAVPTRYPRPQLSSNSARSSVAYEYGPVEEDNISIQSACTSTGSSQVPEDDEFTKLKLERDKQRHDRAMKKFARSTSENQPTSRSSVDLSRENLLLGELAEASRISFSQANRSDNYRESENV</sequence>
<dbReference type="InterPro" id="IPR006539">
    <property type="entry name" value="P-type_ATPase_IV"/>
</dbReference>
<dbReference type="GO" id="GO:0045332">
    <property type="term" value="P:phospholipid translocation"/>
    <property type="evidence" value="ECO:0007669"/>
    <property type="project" value="TreeGrafter"/>
</dbReference>
<dbReference type="SFLD" id="SFLDF00027">
    <property type="entry name" value="p-type_atpase"/>
    <property type="match status" value="1"/>
</dbReference>
<feature type="binding site" evidence="14">
    <location>
        <position position="887"/>
    </location>
    <ligand>
        <name>ATP</name>
        <dbReference type="ChEBI" id="CHEBI:30616"/>
    </ligand>
</feature>
<gene>
    <name evidence="20" type="ORF">HCN44_004369</name>
</gene>
<dbReference type="GO" id="GO:0005254">
    <property type="term" value="F:chloride channel activity"/>
    <property type="evidence" value="ECO:0007669"/>
    <property type="project" value="InterPro"/>
</dbReference>
<dbReference type="Pfam" id="PF16212">
    <property type="entry name" value="PhoLip_ATPase_C"/>
    <property type="match status" value="1"/>
</dbReference>
<feature type="binding site" evidence="14">
    <location>
        <position position="923"/>
    </location>
    <ligand>
        <name>ATP</name>
        <dbReference type="ChEBI" id="CHEBI:30616"/>
    </ligand>
</feature>
<feature type="binding site" evidence="14">
    <location>
        <position position="1156"/>
    </location>
    <ligand>
        <name>ATP</name>
        <dbReference type="ChEBI" id="CHEBI:30616"/>
    </ligand>
</feature>
<name>A0A834Y0K2_APHGI</name>
<feature type="transmembrane region" description="Helical" evidence="17">
    <location>
        <begin position="1349"/>
        <end position="1372"/>
    </location>
</feature>
<comment type="similarity">
    <text evidence="2">Belongs to the cation transport ATPase (P-type) (TC 3.A.3) family. Type IV subfamily.</text>
</comment>
<feature type="region of interest" description="Disordered" evidence="16">
    <location>
        <begin position="1884"/>
        <end position="1915"/>
    </location>
</feature>
<evidence type="ECO:0000256" key="5">
    <source>
        <dbReference type="ARBA" id="ARBA00022723"/>
    </source>
</evidence>
<dbReference type="Gene3D" id="3.40.50.1000">
    <property type="entry name" value="HAD superfamily/HAD-like"/>
    <property type="match status" value="2"/>
</dbReference>
<feature type="binding site" evidence="14">
    <location>
        <position position="632"/>
    </location>
    <ligand>
        <name>ATP</name>
        <dbReference type="ChEBI" id="CHEBI:30616"/>
    </ligand>
</feature>
<dbReference type="Gene3D" id="2.70.150.10">
    <property type="entry name" value="Calcium-transporting ATPase, cytoplasmic transduction domain A"/>
    <property type="match status" value="1"/>
</dbReference>
<evidence type="ECO:0000256" key="10">
    <source>
        <dbReference type="ARBA" id="ARBA00022989"/>
    </source>
</evidence>
<comment type="subcellular location">
    <subcellularLocation>
        <location evidence="1">Membrane</location>
        <topology evidence="1">Multi-pass membrane protein</topology>
    </subcellularLocation>
</comment>
<dbReference type="NCBIfam" id="TIGR01652">
    <property type="entry name" value="ATPase-Plipid"/>
    <property type="match status" value="1"/>
</dbReference>
<evidence type="ECO:0000256" key="6">
    <source>
        <dbReference type="ARBA" id="ARBA00022741"/>
    </source>
</evidence>
<keyword evidence="5 15" id="KW-0479">Metal-binding</keyword>
<dbReference type="InterPro" id="IPR032630">
    <property type="entry name" value="P_typ_ATPase_c"/>
</dbReference>
<proteinExistence type="inferred from homology"/>
<keyword evidence="9" id="KW-1278">Translocase</keyword>
<feature type="binding site" evidence="14">
    <location>
        <position position="1132"/>
    </location>
    <ligand>
        <name>ATP</name>
        <dbReference type="ChEBI" id="CHEBI:30616"/>
    </ligand>
</feature>
<evidence type="ECO:0000256" key="2">
    <source>
        <dbReference type="ARBA" id="ARBA00008109"/>
    </source>
</evidence>
<evidence type="ECO:0000256" key="13">
    <source>
        <dbReference type="PIRSR" id="PIRSR606539-1"/>
    </source>
</evidence>
<dbReference type="InterPro" id="IPR001757">
    <property type="entry name" value="P_typ_ATPase"/>
</dbReference>
<dbReference type="GO" id="GO:0016887">
    <property type="term" value="F:ATP hydrolysis activity"/>
    <property type="evidence" value="ECO:0007669"/>
    <property type="project" value="InterPro"/>
</dbReference>
<feature type="region of interest" description="Disordered" evidence="16">
    <location>
        <begin position="783"/>
        <end position="812"/>
    </location>
</feature>
<dbReference type="PRINTS" id="PR00119">
    <property type="entry name" value="CATATPASE"/>
</dbReference>
<dbReference type="InterPro" id="IPR023299">
    <property type="entry name" value="ATPase_P-typ_cyto_dom_N"/>
</dbReference>
<feature type="compositionally biased region" description="Polar residues" evidence="16">
    <location>
        <begin position="2053"/>
        <end position="2067"/>
    </location>
</feature>
<evidence type="ECO:0000259" key="19">
    <source>
        <dbReference type="Pfam" id="PF16212"/>
    </source>
</evidence>
<dbReference type="SUPFAM" id="SSF81660">
    <property type="entry name" value="Metal cation-transporting ATPase, ATP-binding domain N"/>
    <property type="match status" value="1"/>
</dbReference>
<dbReference type="SUPFAM" id="SSF56784">
    <property type="entry name" value="HAD-like"/>
    <property type="match status" value="1"/>
</dbReference>
<dbReference type="PROSITE" id="PS00154">
    <property type="entry name" value="ATPASE_E1_E2"/>
    <property type="match status" value="1"/>
</dbReference>
<feature type="transmembrane region" description="Helical" evidence="17">
    <location>
        <begin position="560"/>
        <end position="583"/>
    </location>
</feature>
<evidence type="ECO:0000256" key="9">
    <source>
        <dbReference type="ARBA" id="ARBA00022967"/>
    </source>
</evidence>
<dbReference type="Gene3D" id="3.40.1110.10">
    <property type="entry name" value="Calcium-transporting ATPase, cytoplasmic domain N"/>
    <property type="match status" value="2"/>
</dbReference>
<evidence type="ECO:0000313" key="20">
    <source>
        <dbReference type="EMBL" id="KAF7994897.1"/>
    </source>
</evidence>
<feature type="domain" description="P-type ATPase C-terminal" evidence="19">
    <location>
        <begin position="1178"/>
        <end position="1422"/>
    </location>
</feature>
<dbReference type="Gene3D" id="1.20.1110.10">
    <property type="entry name" value="Calcium-transporting ATPase, transmembrane domain"/>
    <property type="match status" value="1"/>
</dbReference>
<dbReference type="InterPro" id="IPR018303">
    <property type="entry name" value="ATPase_P-typ_P_site"/>
</dbReference>
<dbReference type="InterPro" id="IPR044492">
    <property type="entry name" value="P_typ_ATPase_HD_dom"/>
</dbReference>
<dbReference type="SFLD" id="SFLDG00002">
    <property type="entry name" value="C1.7:_P-type_atpase_like"/>
    <property type="match status" value="1"/>
</dbReference>
<keyword evidence="8 15" id="KW-0460">Magnesium</keyword>
<feature type="binding site" evidence="15">
    <location>
        <position position="631"/>
    </location>
    <ligand>
        <name>Mg(2+)</name>
        <dbReference type="ChEBI" id="CHEBI:18420"/>
    </ligand>
</feature>
<comment type="catalytic activity">
    <reaction evidence="12">
        <text>ATP + H2O + phospholipidSide 1 = ADP + phosphate + phospholipidSide 2.</text>
        <dbReference type="EC" id="7.6.2.1"/>
    </reaction>
</comment>
<feature type="transmembrane region" description="Helical" evidence="17">
    <location>
        <begin position="516"/>
        <end position="540"/>
    </location>
</feature>
<dbReference type="OrthoDB" id="377733at2759"/>
<feature type="compositionally biased region" description="Basic residues" evidence="16">
    <location>
        <begin position="74"/>
        <end position="89"/>
    </location>
</feature>
<evidence type="ECO:0000259" key="18">
    <source>
        <dbReference type="Pfam" id="PF16209"/>
    </source>
</evidence>
<evidence type="ECO:0000256" key="11">
    <source>
        <dbReference type="ARBA" id="ARBA00023136"/>
    </source>
</evidence>
<feature type="binding site" evidence="15">
    <location>
        <position position="1152"/>
    </location>
    <ligand>
        <name>Mg(2+)</name>
        <dbReference type="ChEBI" id="CHEBI:18420"/>
    </ligand>
</feature>
<keyword evidence="6 14" id="KW-0547">Nucleotide-binding</keyword>
<dbReference type="SUPFAM" id="SSF81665">
    <property type="entry name" value="Calcium ATPase, transmembrane domain M"/>
    <property type="match status" value="1"/>
</dbReference>
<reference evidence="20 21" key="1">
    <citation type="submission" date="2020-08" db="EMBL/GenBank/DDBJ databases">
        <title>Aphidius gifuensis genome sequencing and assembly.</title>
        <authorList>
            <person name="Du Z."/>
        </authorList>
    </citation>
    <scope>NUCLEOTIDE SEQUENCE [LARGE SCALE GENOMIC DNA]</scope>
    <source>
        <strain evidence="20">YNYX2018</strain>
        <tissue evidence="20">Adults</tissue>
    </source>
</reference>
<dbReference type="EC" id="7.6.2.1" evidence="3"/>
<keyword evidence="4 17" id="KW-0812">Transmembrane</keyword>
<dbReference type="GO" id="GO:0000287">
    <property type="term" value="F:magnesium ion binding"/>
    <property type="evidence" value="ECO:0007669"/>
    <property type="project" value="InterPro"/>
</dbReference>
<feature type="transmembrane region" description="Helical" evidence="17">
    <location>
        <begin position="1210"/>
        <end position="1230"/>
    </location>
</feature>
<feature type="region of interest" description="Disordered" evidence="16">
    <location>
        <begin position="728"/>
        <end position="758"/>
    </location>
</feature>
<feature type="binding site" evidence="14">
    <location>
        <position position="1126"/>
    </location>
    <ligand>
        <name>ATP</name>
        <dbReference type="ChEBI" id="CHEBI:30616"/>
    </ligand>
</feature>
<dbReference type="GO" id="GO:0005886">
    <property type="term" value="C:plasma membrane"/>
    <property type="evidence" value="ECO:0007669"/>
    <property type="project" value="TreeGrafter"/>
</dbReference>
<protein>
    <recommendedName>
        <fullName evidence="3">P-type phospholipid transporter</fullName>
        <ecNumber evidence="3">7.6.2.1</ecNumber>
    </recommendedName>
</protein>
<dbReference type="PANTHER" id="PTHR24092:SF218">
    <property type="entry name" value="PHOSPHOLIPID-TRANSPORTING ATPASE"/>
    <property type="match status" value="1"/>
</dbReference>
<feature type="binding site" evidence="14">
    <location>
        <position position="821"/>
    </location>
    <ligand>
        <name>ATP</name>
        <dbReference type="ChEBI" id="CHEBI:30616"/>
    </ligand>
</feature>
<feature type="region of interest" description="Disordered" evidence="16">
    <location>
        <begin position="1973"/>
        <end position="1996"/>
    </location>
</feature>
<feature type="transmembrane region" description="Helical" evidence="17">
    <location>
        <begin position="1394"/>
        <end position="1413"/>
    </location>
</feature>
<dbReference type="NCBIfam" id="TIGR01494">
    <property type="entry name" value="ATPase_P-type"/>
    <property type="match status" value="1"/>
</dbReference>
<dbReference type="InterPro" id="IPR032631">
    <property type="entry name" value="P-type_ATPase_N"/>
</dbReference>
<dbReference type="InterPro" id="IPR036412">
    <property type="entry name" value="HAD-like_sf"/>
</dbReference>
<feature type="compositionally biased region" description="Polar residues" evidence="16">
    <location>
        <begin position="1900"/>
        <end position="1910"/>
    </location>
</feature>
<evidence type="ECO:0000256" key="12">
    <source>
        <dbReference type="ARBA" id="ARBA00034036"/>
    </source>
</evidence>
<dbReference type="Pfam" id="PF01062">
    <property type="entry name" value="Bestrophin"/>
    <property type="match status" value="1"/>
</dbReference>
<feature type="transmembrane region" description="Helical" evidence="17">
    <location>
        <begin position="1321"/>
        <end position="1342"/>
    </location>
</feature>
<feature type="compositionally biased region" description="Polar residues" evidence="16">
    <location>
        <begin position="96"/>
        <end position="112"/>
    </location>
</feature>
<evidence type="ECO:0000256" key="3">
    <source>
        <dbReference type="ARBA" id="ARBA00012189"/>
    </source>
</evidence>
<feature type="binding site" evidence="14">
    <location>
        <position position="1004"/>
    </location>
    <ligand>
        <name>ATP</name>
        <dbReference type="ChEBI" id="CHEBI:30616"/>
    </ligand>
</feature>
<evidence type="ECO:0000256" key="14">
    <source>
        <dbReference type="PIRSR" id="PIRSR606539-2"/>
    </source>
</evidence>
<feature type="binding site" evidence="14">
    <location>
        <position position="1005"/>
    </location>
    <ligand>
        <name>ATP</name>
        <dbReference type="ChEBI" id="CHEBI:30616"/>
    </ligand>
</feature>
<evidence type="ECO:0000313" key="21">
    <source>
        <dbReference type="Proteomes" id="UP000639338"/>
    </source>
</evidence>
<keyword evidence="10 17" id="KW-1133">Transmembrane helix</keyword>
<evidence type="ECO:0000256" key="7">
    <source>
        <dbReference type="ARBA" id="ARBA00022840"/>
    </source>
</evidence>
<feature type="compositionally biased region" description="Polar residues" evidence="16">
    <location>
        <begin position="730"/>
        <end position="746"/>
    </location>
</feature>
<dbReference type="InterPro" id="IPR023298">
    <property type="entry name" value="ATPase_P-typ_TM_dom_sf"/>
</dbReference>
<feature type="transmembrane region" description="Helical" evidence="17">
    <location>
        <begin position="1242"/>
        <end position="1262"/>
    </location>
</feature>
<evidence type="ECO:0000256" key="4">
    <source>
        <dbReference type="ARBA" id="ARBA00022692"/>
    </source>
</evidence>
<feature type="binding site" evidence="14">
    <location>
        <position position="633"/>
    </location>
    <ligand>
        <name>ATP</name>
        <dbReference type="ChEBI" id="CHEBI:30616"/>
    </ligand>
</feature>
<dbReference type="SUPFAM" id="SSF81653">
    <property type="entry name" value="Calcium ATPase, transduction domain A"/>
    <property type="match status" value="1"/>
</dbReference>
<feature type="binding site" evidence="14">
    <location>
        <position position="863"/>
    </location>
    <ligand>
        <name>ATP</name>
        <dbReference type="ChEBI" id="CHEBI:30616"/>
    </ligand>
</feature>
<dbReference type="GO" id="GO:0005524">
    <property type="term" value="F:ATP binding"/>
    <property type="evidence" value="ECO:0007669"/>
    <property type="project" value="UniProtKB-KW"/>
</dbReference>
<dbReference type="Pfam" id="PF13246">
    <property type="entry name" value="Cation_ATPase"/>
    <property type="match status" value="1"/>
</dbReference>
<keyword evidence="11 17" id="KW-0472">Membrane</keyword>
<dbReference type="SFLD" id="SFLDS00003">
    <property type="entry name" value="Haloacid_Dehalogenase"/>
    <property type="match status" value="1"/>
</dbReference>
<feature type="compositionally biased region" description="Low complexity" evidence="16">
    <location>
        <begin position="113"/>
        <end position="133"/>
    </location>
</feature>
<dbReference type="FunFam" id="3.40.50.1000:FF:000130">
    <property type="entry name" value="Phospholipid-transporting ATPase"/>
    <property type="match status" value="1"/>
</dbReference>
<feature type="transmembrane region" description="Helical" evidence="17">
    <location>
        <begin position="1476"/>
        <end position="1498"/>
    </location>
</feature>
<feature type="binding site" evidence="14">
    <location>
        <position position="1003"/>
    </location>
    <ligand>
        <name>ATP</name>
        <dbReference type="ChEBI" id="CHEBI:30616"/>
    </ligand>
</feature>
<dbReference type="InterPro" id="IPR021134">
    <property type="entry name" value="Bestrophin-like"/>
</dbReference>
<comment type="caution">
    <text evidence="20">The sequence shown here is derived from an EMBL/GenBank/DDBJ whole genome shotgun (WGS) entry which is preliminary data.</text>
</comment>
<evidence type="ECO:0000256" key="1">
    <source>
        <dbReference type="ARBA" id="ARBA00004141"/>
    </source>
</evidence>
<dbReference type="InterPro" id="IPR023214">
    <property type="entry name" value="HAD_sf"/>
</dbReference>
<evidence type="ECO:0000256" key="16">
    <source>
        <dbReference type="SAM" id="MobiDB-lite"/>
    </source>
</evidence>
<feature type="binding site" evidence="15">
    <location>
        <position position="633"/>
    </location>
    <ligand>
        <name>Mg(2+)</name>
        <dbReference type="ChEBI" id="CHEBI:18420"/>
    </ligand>
</feature>
<dbReference type="Proteomes" id="UP000639338">
    <property type="component" value="Unassembled WGS sequence"/>
</dbReference>
<feature type="transmembrane region" description="Helical" evidence="17">
    <location>
        <begin position="1520"/>
        <end position="1539"/>
    </location>
</feature>
<feature type="region of interest" description="Disordered" evidence="16">
    <location>
        <begin position="2039"/>
        <end position="2069"/>
    </location>
</feature>
<keyword evidence="21" id="KW-1185">Reference proteome</keyword>
<feature type="binding site" evidence="14">
    <location>
        <position position="631"/>
    </location>
    <ligand>
        <name>ATP</name>
        <dbReference type="ChEBI" id="CHEBI:30616"/>
    </ligand>
</feature>
<dbReference type="FunFam" id="2.70.150.10:FF:000054">
    <property type="entry name" value="Phospholipid-transporting ATPase"/>
    <property type="match status" value="1"/>
</dbReference>
<dbReference type="CDD" id="cd02073">
    <property type="entry name" value="P-type_ATPase_APLT_Dnf-like"/>
    <property type="match status" value="1"/>
</dbReference>
<evidence type="ECO:0000256" key="8">
    <source>
        <dbReference type="ARBA" id="ARBA00022842"/>
    </source>
</evidence>
<dbReference type="Pfam" id="PF16209">
    <property type="entry name" value="PhoLip_ATPase_N"/>
    <property type="match status" value="1"/>
</dbReference>
<dbReference type="EMBL" id="JACMRX010000002">
    <property type="protein sequence ID" value="KAF7994897.1"/>
    <property type="molecule type" value="Genomic_DNA"/>
</dbReference>
<feature type="binding site" evidence="14">
    <location>
        <position position="1155"/>
    </location>
    <ligand>
        <name>ATP</name>
        <dbReference type="ChEBI" id="CHEBI:30616"/>
    </ligand>
</feature>
<feature type="active site" description="4-aspartylphosphate intermediate" evidence="13">
    <location>
        <position position="631"/>
    </location>
</feature>
<feature type="region of interest" description="Disordered" evidence="16">
    <location>
        <begin position="70"/>
        <end position="133"/>
    </location>
</feature>
<feature type="binding site" evidence="15">
    <location>
        <position position="1156"/>
    </location>
    <ligand>
        <name>Mg(2+)</name>
        <dbReference type="ChEBI" id="CHEBI:18420"/>
    </ligand>
</feature>
<feature type="transmembrane region" description="Helical" evidence="17">
    <location>
        <begin position="1290"/>
        <end position="1309"/>
    </location>
</feature>
<organism evidence="20 21">
    <name type="scientific">Aphidius gifuensis</name>
    <name type="common">Parasitoid wasp</name>
    <dbReference type="NCBI Taxonomy" id="684658"/>
    <lineage>
        <taxon>Eukaryota</taxon>
        <taxon>Metazoa</taxon>
        <taxon>Ecdysozoa</taxon>
        <taxon>Arthropoda</taxon>
        <taxon>Hexapoda</taxon>
        <taxon>Insecta</taxon>
        <taxon>Pterygota</taxon>
        <taxon>Neoptera</taxon>
        <taxon>Endopterygota</taxon>
        <taxon>Hymenoptera</taxon>
        <taxon>Apocrita</taxon>
        <taxon>Ichneumonoidea</taxon>
        <taxon>Braconidae</taxon>
        <taxon>Aphidiinae</taxon>
        <taxon>Aphidius</taxon>
    </lineage>
</organism>
<dbReference type="InterPro" id="IPR008250">
    <property type="entry name" value="ATPase_P-typ_transduc_dom_A_sf"/>
</dbReference>
<evidence type="ECO:0000256" key="17">
    <source>
        <dbReference type="SAM" id="Phobius"/>
    </source>
</evidence>
<accession>A0A834Y0K2</accession>
<keyword evidence="7 14" id="KW-0067">ATP-binding</keyword>
<dbReference type="GO" id="GO:0140326">
    <property type="term" value="F:ATPase-coupled intramembrane lipid transporter activity"/>
    <property type="evidence" value="ECO:0007669"/>
    <property type="project" value="UniProtKB-EC"/>
</dbReference>
<comment type="cofactor">
    <cofactor evidence="15">
        <name>Mg(2+)</name>
        <dbReference type="ChEBI" id="CHEBI:18420"/>
    </cofactor>
</comment>
<evidence type="ECO:0000256" key="15">
    <source>
        <dbReference type="PIRSR" id="PIRSR606539-3"/>
    </source>
</evidence>
<dbReference type="PANTHER" id="PTHR24092">
    <property type="entry name" value="PROBABLE PHOSPHOLIPID-TRANSPORTING ATPASE"/>
    <property type="match status" value="1"/>
</dbReference>